<evidence type="ECO:0000256" key="2">
    <source>
        <dbReference type="SAM" id="Phobius"/>
    </source>
</evidence>
<dbReference type="STRING" id="1306861.A0A4U6XHE5"/>
<keyword evidence="2" id="KW-1133">Transmembrane helix</keyword>
<name>A0A4U6XHE5_9PEZI</name>
<dbReference type="PANTHER" id="PTHR48081:SF8">
    <property type="entry name" value="ALPHA_BETA HYDROLASE FOLD-3 DOMAIN-CONTAINING PROTEIN-RELATED"/>
    <property type="match status" value="1"/>
</dbReference>
<dbReference type="GO" id="GO:0016787">
    <property type="term" value="F:hydrolase activity"/>
    <property type="evidence" value="ECO:0007669"/>
    <property type="project" value="UniProtKB-KW"/>
</dbReference>
<evidence type="ECO:0000313" key="5">
    <source>
        <dbReference type="EMBL" id="TKW53477.1"/>
    </source>
</evidence>
<dbReference type="Gene3D" id="3.40.50.1820">
    <property type="entry name" value="alpha/beta hydrolase"/>
    <property type="match status" value="1"/>
</dbReference>
<feature type="chain" id="PRO_5020530270" evidence="3">
    <location>
        <begin position="17"/>
        <end position="358"/>
    </location>
</feature>
<keyword evidence="6" id="KW-1185">Reference proteome</keyword>
<dbReference type="Proteomes" id="UP000310108">
    <property type="component" value="Unassembled WGS sequence"/>
</dbReference>
<keyword evidence="2" id="KW-0812">Transmembrane</keyword>
<accession>A0A4U6XHE5</accession>
<dbReference type="InterPro" id="IPR050300">
    <property type="entry name" value="GDXG_lipolytic_enzyme"/>
</dbReference>
<dbReference type="Pfam" id="PF07859">
    <property type="entry name" value="Abhydrolase_3"/>
    <property type="match status" value="1"/>
</dbReference>
<keyword evidence="2" id="KW-0472">Membrane</keyword>
<dbReference type="InterPro" id="IPR029058">
    <property type="entry name" value="AB_hydrolase_fold"/>
</dbReference>
<evidence type="ECO:0000256" key="3">
    <source>
        <dbReference type="SAM" id="SignalP"/>
    </source>
</evidence>
<reference evidence="5 6" key="1">
    <citation type="journal article" date="2019" name="PLoS ONE">
        <title>Comparative genome analysis indicates high evolutionary potential of pathogenicity genes in Colletotrichum tanaceti.</title>
        <authorList>
            <person name="Lelwala R.V."/>
            <person name="Korhonen P.K."/>
            <person name="Young N.D."/>
            <person name="Scott J.B."/>
            <person name="Ades P.A."/>
            <person name="Gasser R.B."/>
            <person name="Taylor P.W.J."/>
        </authorList>
    </citation>
    <scope>NUCLEOTIDE SEQUENCE [LARGE SCALE GENOMIC DNA]</scope>
    <source>
        <strain evidence="5">BRIP57314</strain>
    </source>
</reference>
<proteinExistence type="predicted"/>
<evidence type="ECO:0000256" key="1">
    <source>
        <dbReference type="ARBA" id="ARBA00022801"/>
    </source>
</evidence>
<keyword evidence="1" id="KW-0378">Hydrolase</keyword>
<feature type="domain" description="Alpha/beta hydrolase fold-3" evidence="4">
    <location>
        <begin position="124"/>
        <end position="334"/>
    </location>
</feature>
<protein>
    <submittedName>
        <fullName evidence="5">Carboxylesterase NlhH</fullName>
    </submittedName>
</protein>
<dbReference type="EMBL" id="PJEX01000184">
    <property type="protein sequence ID" value="TKW53477.1"/>
    <property type="molecule type" value="Genomic_DNA"/>
</dbReference>
<evidence type="ECO:0000313" key="6">
    <source>
        <dbReference type="Proteomes" id="UP000310108"/>
    </source>
</evidence>
<gene>
    <name evidence="5" type="primary">nlhH</name>
    <name evidence="5" type="ORF">CTA1_13259</name>
</gene>
<dbReference type="InterPro" id="IPR013094">
    <property type="entry name" value="AB_hydrolase_3"/>
</dbReference>
<evidence type="ECO:0000259" key="4">
    <source>
        <dbReference type="Pfam" id="PF07859"/>
    </source>
</evidence>
<sequence length="358" mass="38560">MSPGLSLLGVIVGVLSILYYANQPASAPEMTGLYFDAEFWAAAGPLIAIRPPRKPTNALELRARVNGGLAAIRKYALPDGIVETRHQVETLDGRTIALYQFAAAAKADETNGTQQQQQQQQPAFVYVHGGGIVGGDIDPYSRPLAAKAAQEMGVAMFAVEYRLAPEFPYPTPVEDCYAALEWLSRHARSLNVDPARIGFYALSAGGGIAAGAAMMARDRRLSPPLAKQILIYPMLDDRTRVLPDNPLSQFLTWTDASNRIGWTAYLGEEKVGGPDVPAYAAPARATDVAGLPPTYIDVGGVDLFCAEAVAFAGRLAAANVPLEMHVYPGLPHIFDLYAPTIELTRRAIENRLRAARSL</sequence>
<dbReference type="SUPFAM" id="SSF53474">
    <property type="entry name" value="alpha/beta-Hydrolases"/>
    <property type="match status" value="1"/>
</dbReference>
<feature type="signal peptide" evidence="3">
    <location>
        <begin position="1"/>
        <end position="16"/>
    </location>
</feature>
<comment type="caution">
    <text evidence="5">The sequence shown here is derived from an EMBL/GenBank/DDBJ whole genome shotgun (WGS) entry which is preliminary data.</text>
</comment>
<organism evidence="5 6">
    <name type="scientific">Colletotrichum tanaceti</name>
    <dbReference type="NCBI Taxonomy" id="1306861"/>
    <lineage>
        <taxon>Eukaryota</taxon>
        <taxon>Fungi</taxon>
        <taxon>Dikarya</taxon>
        <taxon>Ascomycota</taxon>
        <taxon>Pezizomycotina</taxon>
        <taxon>Sordariomycetes</taxon>
        <taxon>Hypocreomycetidae</taxon>
        <taxon>Glomerellales</taxon>
        <taxon>Glomerellaceae</taxon>
        <taxon>Colletotrichum</taxon>
        <taxon>Colletotrichum destructivum species complex</taxon>
    </lineage>
</organism>
<keyword evidence="3" id="KW-0732">Signal</keyword>
<dbReference type="AlphaFoldDB" id="A0A4U6XHE5"/>
<dbReference type="OrthoDB" id="408631at2759"/>
<dbReference type="PANTHER" id="PTHR48081">
    <property type="entry name" value="AB HYDROLASE SUPERFAMILY PROTEIN C4A8.06C"/>
    <property type="match status" value="1"/>
</dbReference>
<feature type="transmembrane region" description="Helical" evidence="2">
    <location>
        <begin position="197"/>
        <end position="216"/>
    </location>
</feature>